<feature type="compositionally biased region" description="Polar residues" evidence="1">
    <location>
        <begin position="96"/>
        <end position="106"/>
    </location>
</feature>
<accession>A0AAP4BVJ1</accession>
<feature type="compositionally biased region" description="Low complexity" evidence="1">
    <location>
        <begin position="119"/>
        <end position="137"/>
    </location>
</feature>
<name>A0AAP4BVJ1_9CORY</name>
<keyword evidence="2" id="KW-0472">Membrane</keyword>
<dbReference type="AlphaFoldDB" id="A0AAP4BVJ1"/>
<evidence type="ECO:0000256" key="1">
    <source>
        <dbReference type="SAM" id="MobiDB-lite"/>
    </source>
</evidence>
<protein>
    <submittedName>
        <fullName evidence="3">Uncharacterized protein</fullName>
    </submittedName>
</protein>
<dbReference type="RefSeq" id="WP_284589990.1">
    <property type="nucleotide sequence ID" value="NZ_JASNVP010000009.1"/>
</dbReference>
<feature type="transmembrane region" description="Helical" evidence="2">
    <location>
        <begin position="6"/>
        <end position="36"/>
    </location>
</feature>
<keyword evidence="2" id="KW-0812">Transmembrane</keyword>
<proteinExistence type="predicted"/>
<evidence type="ECO:0000313" key="3">
    <source>
        <dbReference type="EMBL" id="MDK4326773.1"/>
    </source>
</evidence>
<comment type="caution">
    <text evidence="3">The sequence shown here is derived from an EMBL/GenBank/DDBJ whole genome shotgun (WGS) entry which is preliminary data.</text>
</comment>
<keyword evidence="2" id="KW-1133">Transmembrane helix</keyword>
<organism evidence="3 4">
    <name type="scientific">Corynebacterium propinquum</name>
    <dbReference type="NCBI Taxonomy" id="43769"/>
    <lineage>
        <taxon>Bacteria</taxon>
        <taxon>Bacillati</taxon>
        <taxon>Actinomycetota</taxon>
        <taxon>Actinomycetes</taxon>
        <taxon>Mycobacteriales</taxon>
        <taxon>Corynebacteriaceae</taxon>
        <taxon>Corynebacterium</taxon>
    </lineage>
</organism>
<evidence type="ECO:0000256" key="2">
    <source>
        <dbReference type="SAM" id="Phobius"/>
    </source>
</evidence>
<sequence length="144" mass="16309">MTDNILNVILTTIIATLATITFAGIIRSILGALVPYEEKQARHHDRQARRHLAAIPRTNRDDRLLIAELAAEHQKIADEWRKTCHATNGLHEQEQNYEPNTSNNARKTTHHAGYAANPSTTKQKTSTQTRLRPTTTTHDQRTQN</sequence>
<reference evidence="3" key="1">
    <citation type="submission" date="2023-05" db="EMBL/GenBank/DDBJ databases">
        <title>Metabolic capabilities are highly conserved among human nasal-associated Corynebacterium species in pangenomic analyses.</title>
        <authorList>
            <person name="Tran T.H."/>
            <person name="Roberts A.Q."/>
            <person name="Escapa I.F."/>
            <person name="Gao W."/>
            <person name="Conlan S."/>
            <person name="Kong H."/>
            <person name="Segre J.A."/>
            <person name="Kelly M.S."/>
            <person name="Lemon K.P."/>
        </authorList>
    </citation>
    <scope>NUCLEOTIDE SEQUENCE</scope>
    <source>
        <strain evidence="3">KPL2654</strain>
    </source>
</reference>
<evidence type="ECO:0000313" key="4">
    <source>
        <dbReference type="Proteomes" id="UP001226160"/>
    </source>
</evidence>
<dbReference type="EMBL" id="JASNVP010000009">
    <property type="protein sequence ID" value="MDK4326773.1"/>
    <property type="molecule type" value="Genomic_DNA"/>
</dbReference>
<dbReference type="Proteomes" id="UP001226160">
    <property type="component" value="Unassembled WGS sequence"/>
</dbReference>
<gene>
    <name evidence="3" type="ORF">QPX54_09700</name>
</gene>
<feature type="region of interest" description="Disordered" evidence="1">
    <location>
        <begin position="87"/>
        <end position="144"/>
    </location>
</feature>